<accession>A0A178KMD0</accession>
<dbReference type="OrthoDB" id="5893806at2"/>
<dbReference type="STRING" id="858640.A3K86_04445"/>
<dbReference type="EMBL" id="LVHF01000012">
    <property type="protein sequence ID" value="OAN18155.1"/>
    <property type="molecule type" value="Genomic_DNA"/>
</dbReference>
<keyword evidence="2" id="KW-1185">Reference proteome</keyword>
<evidence type="ECO:0000313" key="1">
    <source>
        <dbReference type="EMBL" id="OAN18155.1"/>
    </source>
</evidence>
<name>A0A178KMD0_9GAMM</name>
<dbReference type="AlphaFoldDB" id="A0A178KMD0"/>
<reference evidence="1 2" key="1">
    <citation type="submission" date="2016-03" db="EMBL/GenBank/DDBJ databases">
        <title>Photobacterium proteolyticum sp. nov. a protease producing bacterium isolated from ocean sediments of Laizhou Bay.</title>
        <authorList>
            <person name="Li Y."/>
        </authorList>
    </citation>
    <scope>NUCLEOTIDE SEQUENCE [LARGE SCALE GENOMIC DNA]</scope>
    <source>
        <strain evidence="1 2">R-40508</strain>
    </source>
</reference>
<sequence length="163" mass="18232">MRFLICTICIFLSYGCASQPKDERLALDDNKIITRFNAAINSFDFTSDVILYKGRLTQKESIVFTPWKDLYGAEYCAQLPEAINTIIVVNRSSNSVHHIESCGELDAADMMIYAIPSAEVEALIPNIKVHAKESIKVPTEASVDTYLIWNGQKYVFTGPDETA</sequence>
<organism evidence="1 2">
    <name type="scientific">Photobacterium jeanii</name>
    <dbReference type="NCBI Taxonomy" id="858640"/>
    <lineage>
        <taxon>Bacteria</taxon>
        <taxon>Pseudomonadati</taxon>
        <taxon>Pseudomonadota</taxon>
        <taxon>Gammaproteobacteria</taxon>
        <taxon>Vibrionales</taxon>
        <taxon>Vibrionaceae</taxon>
        <taxon>Photobacterium</taxon>
    </lineage>
</organism>
<evidence type="ECO:0000313" key="2">
    <source>
        <dbReference type="Proteomes" id="UP000078503"/>
    </source>
</evidence>
<protein>
    <submittedName>
        <fullName evidence="1">Uncharacterized protein</fullName>
    </submittedName>
</protein>
<dbReference type="Proteomes" id="UP000078503">
    <property type="component" value="Unassembled WGS sequence"/>
</dbReference>
<dbReference type="PROSITE" id="PS51257">
    <property type="entry name" value="PROKAR_LIPOPROTEIN"/>
    <property type="match status" value="1"/>
</dbReference>
<proteinExistence type="predicted"/>
<dbReference type="RefSeq" id="WP_068328281.1">
    <property type="nucleotide sequence ID" value="NZ_LVHF01000012.1"/>
</dbReference>
<comment type="caution">
    <text evidence="1">The sequence shown here is derived from an EMBL/GenBank/DDBJ whole genome shotgun (WGS) entry which is preliminary data.</text>
</comment>
<gene>
    <name evidence="1" type="ORF">A3K86_04445</name>
</gene>